<dbReference type="Pfam" id="PF00441">
    <property type="entry name" value="Acyl-CoA_dh_1"/>
    <property type="match status" value="1"/>
</dbReference>
<evidence type="ECO:0000259" key="7">
    <source>
        <dbReference type="Pfam" id="PF02770"/>
    </source>
</evidence>
<dbReference type="InterPro" id="IPR013786">
    <property type="entry name" value="AcylCoA_DH/ox_N"/>
</dbReference>
<gene>
    <name evidence="9" type="ORF">ACFQV2_26720</name>
</gene>
<evidence type="ECO:0000256" key="2">
    <source>
        <dbReference type="ARBA" id="ARBA00009347"/>
    </source>
</evidence>
<keyword evidence="5 9" id="KW-0560">Oxidoreductase</keyword>
<evidence type="ECO:0000259" key="6">
    <source>
        <dbReference type="Pfam" id="PF00441"/>
    </source>
</evidence>
<keyword evidence="3 5" id="KW-0285">Flavoprotein</keyword>
<accession>A0ABW2TRU1</accession>
<evidence type="ECO:0000256" key="4">
    <source>
        <dbReference type="ARBA" id="ARBA00022827"/>
    </source>
</evidence>
<dbReference type="InterPro" id="IPR009075">
    <property type="entry name" value="AcylCo_DH/oxidase_C"/>
</dbReference>
<dbReference type="PANTHER" id="PTHR43884:SF12">
    <property type="entry name" value="ISOVALERYL-COA DEHYDROGENASE, MITOCHONDRIAL-RELATED"/>
    <property type="match status" value="1"/>
</dbReference>
<dbReference type="Proteomes" id="UP001596512">
    <property type="component" value="Unassembled WGS sequence"/>
</dbReference>
<sequence>MRQWTDEQRELRARHVEPFREWGEGHIERDRVGEFDHGRWKLVADSGVLGLPFSPEHGGQGKDLATTMSVFDLLGQECRDTGLGFCVSTHVVSTGVPIDRYGSPELKARFMPGICDGSRIGAHAITERQGGSDAARMRTSAQRVGDDYVLNGEKCFISSGPVADLILVYARTGPGTGPFGITTFVVERDSPGLEIGEPIDKMGLRTSPYCDIRFTNCVVPAANVVGRVGKGFLILDYVMTWEILCSFAISLGSMRHRYERCVEFARARKQFGSRIGSFQLISSKIVEMKIRLETASRWLYATAERFLAGEDVMVDVSIGKLLVSEANVASAADAVQIFGARGYSTEYGLEKDLRDATGGTIYSGTSEVQRDKIARMIGVS</sequence>
<dbReference type="SUPFAM" id="SSF47203">
    <property type="entry name" value="Acyl-CoA dehydrogenase C-terminal domain-like"/>
    <property type="match status" value="1"/>
</dbReference>
<dbReference type="InterPro" id="IPR009100">
    <property type="entry name" value="AcylCoA_DH/oxidase_NM_dom_sf"/>
</dbReference>
<comment type="similarity">
    <text evidence="2 5">Belongs to the acyl-CoA dehydrogenase family.</text>
</comment>
<reference evidence="10" key="1">
    <citation type="journal article" date="2019" name="Int. J. Syst. Evol. Microbiol.">
        <title>The Global Catalogue of Microorganisms (GCM) 10K type strain sequencing project: providing services to taxonomists for standard genome sequencing and annotation.</title>
        <authorList>
            <consortium name="The Broad Institute Genomics Platform"/>
            <consortium name="The Broad Institute Genome Sequencing Center for Infectious Disease"/>
            <person name="Wu L."/>
            <person name="Ma J."/>
        </authorList>
    </citation>
    <scope>NUCLEOTIDE SEQUENCE [LARGE SCALE GENOMIC DNA]</scope>
    <source>
        <strain evidence="10">JCM 17695</strain>
    </source>
</reference>
<dbReference type="Gene3D" id="2.40.110.10">
    <property type="entry name" value="Butyryl-CoA Dehydrogenase, subunit A, domain 2"/>
    <property type="match status" value="1"/>
</dbReference>
<dbReference type="InterPro" id="IPR046373">
    <property type="entry name" value="Acyl-CoA_Oxase/DH_mid-dom_sf"/>
</dbReference>
<feature type="domain" description="Acyl-CoA dehydrogenase/oxidase C-terminal" evidence="6">
    <location>
        <begin position="229"/>
        <end position="377"/>
    </location>
</feature>
<dbReference type="Pfam" id="PF02771">
    <property type="entry name" value="Acyl-CoA_dh_N"/>
    <property type="match status" value="1"/>
</dbReference>
<comment type="caution">
    <text evidence="9">The sequence shown here is derived from an EMBL/GenBank/DDBJ whole genome shotgun (WGS) entry which is preliminary data.</text>
</comment>
<dbReference type="SUPFAM" id="SSF56645">
    <property type="entry name" value="Acyl-CoA dehydrogenase NM domain-like"/>
    <property type="match status" value="1"/>
</dbReference>
<dbReference type="InterPro" id="IPR006091">
    <property type="entry name" value="Acyl-CoA_Oxase/DH_mid-dom"/>
</dbReference>
<comment type="cofactor">
    <cofactor evidence="1 5">
        <name>FAD</name>
        <dbReference type="ChEBI" id="CHEBI:57692"/>
    </cofactor>
</comment>
<feature type="domain" description="Acyl-CoA dehydrogenase/oxidase N-terminal" evidence="8">
    <location>
        <begin position="5"/>
        <end position="117"/>
    </location>
</feature>
<evidence type="ECO:0000256" key="1">
    <source>
        <dbReference type="ARBA" id="ARBA00001974"/>
    </source>
</evidence>
<evidence type="ECO:0000313" key="9">
    <source>
        <dbReference type="EMBL" id="MFC7616527.1"/>
    </source>
</evidence>
<dbReference type="EC" id="1.-.-.-" evidence="9"/>
<evidence type="ECO:0000256" key="3">
    <source>
        <dbReference type="ARBA" id="ARBA00022630"/>
    </source>
</evidence>
<protein>
    <submittedName>
        <fullName evidence="9">Acyl-CoA dehydrogenase family protein</fullName>
        <ecNumber evidence="9">1.-.-.-</ecNumber>
    </submittedName>
</protein>
<name>A0ABW2TRU1_9PSEU</name>
<dbReference type="Pfam" id="PF02770">
    <property type="entry name" value="Acyl-CoA_dh_M"/>
    <property type="match status" value="1"/>
</dbReference>
<organism evidence="9 10">
    <name type="scientific">Actinokineospora soli</name>
    <dbReference type="NCBI Taxonomy" id="1048753"/>
    <lineage>
        <taxon>Bacteria</taxon>
        <taxon>Bacillati</taxon>
        <taxon>Actinomycetota</taxon>
        <taxon>Actinomycetes</taxon>
        <taxon>Pseudonocardiales</taxon>
        <taxon>Pseudonocardiaceae</taxon>
        <taxon>Actinokineospora</taxon>
    </lineage>
</organism>
<keyword evidence="10" id="KW-1185">Reference proteome</keyword>
<feature type="domain" description="Acyl-CoA oxidase/dehydrogenase middle" evidence="7">
    <location>
        <begin position="122"/>
        <end position="217"/>
    </location>
</feature>
<keyword evidence="4 5" id="KW-0274">FAD</keyword>
<dbReference type="PANTHER" id="PTHR43884">
    <property type="entry name" value="ACYL-COA DEHYDROGENASE"/>
    <property type="match status" value="1"/>
</dbReference>
<dbReference type="EMBL" id="JBHTEY010000004">
    <property type="protein sequence ID" value="MFC7616527.1"/>
    <property type="molecule type" value="Genomic_DNA"/>
</dbReference>
<dbReference type="Gene3D" id="1.20.140.10">
    <property type="entry name" value="Butyryl-CoA Dehydrogenase, subunit A, domain 3"/>
    <property type="match status" value="1"/>
</dbReference>
<evidence type="ECO:0000313" key="10">
    <source>
        <dbReference type="Proteomes" id="UP001596512"/>
    </source>
</evidence>
<proteinExistence type="inferred from homology"/>
<dbReference type="InterPro" id="IPR036250">
    <property type="entry name" value="AcylCo_DH-like_C"/>
</dbReference>
<evidence type="ECO:0000256" key="5">
    <source>
        <dbReference type="RuleBase" id="RU362125"/>
    </source>
</evidence>
<dbReference type="GO" id="GO:0016491">
    <property type="term" value="F:oxidoreductase activity"/>
    <property type="evidence" value="ECO:0007669"/>
    <property type="project" value="UniProtKB-KW"/>
</dbReference>
<evidence type="ECO:0000259" key="8">
    <source>
        <dbReference type="Pfam" id="PF02771"/>
    </source>
</evidence>
<dbReference type="Gene3D" id="1.10.540.10">
    <property type="entry name" value="Acyl-CoA dehydrogenase/oxidase, N-terminal domain"/>
    <property type="match status" value="1"/>
</dbReference>
<dbReference type="InterPro" id="IPR037069">
    <property type="entry name" value="AcylCoA_DH/ox_N_sf"/>
</dbReference>